<evidence type="ECO:0000313" key="3">
    <source>
        <dbReference type="EMBL" id="MBB6430180.1"/>
    </source>
</evidence>
<feature type="region of interest" description="Disordered" evidence="1">
    <location>
        <begin position="1"/>
        <end position="51"/>
    </location>
</feature>
<dbReference type="Proteomes" id="UP000541810">
    <property type="component" value="Unassembled WGS sequence"/>
</dbReference>
<name>A0A7X0H986_9BACT</name>
<feature type="transmembrane region" description="Helical" evidence="2">
    <location>
        <begin position="65"/>
        <end position="86"/>
    </location>
</feature>
<feature type="compositionally biased region" description="Basic and acidic residues" evidence="1">
    <location>
        <begin position="1"/>
        <end position="10"/>
    </location>
</feature>
<dbReference type="SUPFAM" id="SSF56436">
    <property type="entry name" value="C-type lectin-like"/>
    <property type="match status" value="1"/>
</dbReference>
<dbReference type="AlphaFoldDB" id="A0A7X0H986"/>
<dbReference type="Gene3D" id="3.90.1580.10">
    <property type="entry name" value="paralog of FGE (formylglycine-generating enzyme)"/>
    <property type="match status" value="1"/>
</dbReference>
<protein>
    <recommendedName>
        <fullName evidence="5">Sulfatase-modifying factor enzyme domain-containing protein</fullName>
    </recommendedName>
</protein>
<keyword evidence="2" id="KW-0472">Membrane</keyword>
<organism evidence="3 4">
    <name type="scientific">Algisphaera agarilytica</name>
    <dbReference type="NCBI Taxonomy" id="1385975"/>
    <lineage>
        <taxon>Bacteria</taxon>
        <taxon>Pseudomonadati</taxon>
        <taxon>Planctomycetota</taxon>
        <taxon>Phycisphaerae</taxon>
        <taxon>Phycisphaerales</taxon>
        <taxon>Phycisphaeraceae</taxon>
        <taxon>Algisphaera</taxon>
    </lineage>
</organism>
<evidence type="ECO:0000313" key="4">
    <source>
        <dbReference type="Proteomes" id="UP000541810"/>
    </source>
</evidence>
<comment type="caution">
    <text evidence="3">The sequence shown here is derived from an EMBL/GenBank/DDBJ whole genome shotgun (WGS) entry which is preliminary data.</text>
</comment>
<dbReference type="InterPro" id="IPR016187">
    <property type="entry name" value="CTDL_fold"/>
</dbReference>
<proteinExistence type="predicted"/>
<keyword evidence="2" id="KW-1133">Transmembrane helix</keyword>
<dbReference type="EMBL" id="JACHGY010000001">
    <property type="protein sequence ID" value="MBB6430180.1"/>
    <property type="molecule type" value="Genomic_DNA"/>
</dbReference>
<evidence type="ECO:0008006" key="5">
    <source>
        <dbReference type="Google" id="ProtNLM"/>
    </source>
</evidence>
<keyword evidence="2" id="KW-0812">Transmembrane</keyword>
<keyword evidence="4" id="KW-1185">Reference proteome</keyword>
<evidence type="ECO:0000256" key="1">
    <source>
        <dbReference type="SAM" id="MobiDB-lite"/>
    </source>
</evidence>
<gene>
    <name evidence="3" type="ORF">HNQ40_001986</name>
</gene>
<dbReference type="RefSeq" id="WP_184677715.1">
    <property type="nucleotide sequence ID" value="NZ_JACHGY010000001.1"/>
</dbReference>
<accession>A0A7X0H986</accession>
<evidence type="ECO:0000256" key="2">
    <source>
        <dbReference type="SAM" id="Phobius"/>
    </source>
</evidence>
<dbReference type="InterPro" id="IPR042095">
    <property type="entry name" value="SUMF_sf"/>
</dbReference>
<reference evidence="3 4" key="1">
    <citation type="submission" date="2020-08" db="EMBL/GenBank/DDBJ databases">
        <title>Genomic Encyclopedia of Type Strains, Phase IV (KMG-IV): sequencing the most valuable type-strain genomes for metagenomic binning, comparative biology and taxonomic classification.</title>
        <authorList>
            <person name="Goeker M."/>
        </authorList>
    </citation>
    <scope>NUCLEOTIDE SEQUENCE [LARGE SCALE GENOMIC DNA]</scope>
    <source>
        <strain evidence="3 4">DSM 103725</strain>
    </source>
</reference>
<sequence>MRDDSNHPDPEPLGQIDPREGESTDTSWMAPDPPPIPDRIRKKVEPGRPNLPQLPKVQVKVDHRWLRYGFIGGGAIVLGLVLALVFRGSPFDETARAQWQALCTDYAKWFSPLEGSIEHQDKTVLRDVGLSSVVDILADAEKFDPRFIAERPGSNLAAIGQEPPASAKTPQAIGATSQAVAALSRIEAAFAKWPTIVALESHHVMFKDHGWDRAAEFVELHLKDAPPYGKAPVGQTLMKLQRLEAQTTSIAHAVKLLEEELAVLAPYNDPVFDALAQAVRDLDHEPPTAPRSQTNGDAPYSPQLAGLTETLGALEAFANRFKRMVESDQWDTIDHARFRETGRAYTMLAQGEHPHSDIFRTWLAEVDNYRGVAEEDWRPAWAKQQREALAQTTPPLRKLQAADHLTAKPLANRIEELHSRIDSVLDSPNQEGLANELQIQRNLIERDVRDTVASAEKLEQALAAQQTADQLRATTPLIPQAGKRSPAIENAWLAERQRLAQKLEKDNDLAAAAADLETARQTLLALNDSNSPQSLPPAATFDLNRHDFTTAKLLEVLQTRSAEQRQATFAVALGDGLPIDTTRWSKLQRGYAKQLKATEALADLATRIERATAGAYRLDDPAVSTAEGGLAAEVDAGKKSALMRDPSVAEAVDPVWARVEAITAVAKSFESWVPLYEAATQSHEPALAFAMWRHLAEVDWPGRSATLTAEFALQKQLTQHARAIAQRDRERGEALVAELAEARPARWLLAMNAAGDQAEIDAIAAMAQSMNVEVQGLPIHAQFNVRLYRMQSALGTLPTAPGPQRDAEILTMARAFSDQVRAMDEDPKLTPMLETLDGLTAQNASPREMLAEAGPAARGWKAQAHDGGQSVTFTRGDWALTFVRIDPERGDPFYLCTTELPVGLAIDLARWDGVEDELLAVMPERGEEDTRKGPSVWVHGESSLEINPRNWLRTPAAYLNDLTPSPPRPDYPINYVTAESASYLAARLGCRLPTVGQWTTAMQRFPVPPRTVPNLRDTTWARHAQHVSQLIQAGAPGIDWANSDVFRPATNTASADPVGDFHPINDATLWFKPSPRHDDASATPVHLVGNLAELVTLSPIDPTPLIDDEPSIDQRRDAFRREHKNQFAVLGASALSPASLNPTAPQPLNVFIGAKGYADVGIRLAFEVPFVSPARQAELALKNQPYLTP</sequence>